<comment type="caution">
    <text evidence="5">The sequence shown here is derived from an EMBL/GenBank/DDBJ whole genome shotgun (WGS) entry which is preliminary data.</text>
</comment>
<dbReference type="STRING" id="2074.BG845_01122"/>
<dbReference type="Gene3D" id="3.40.50.1820">
    <property type="entry name" value="alpha/beta hydrolase"/>
    <property type="match status" value="1"/>
</dbReference>
<sequence>MMGPMSTGDGRAAGDGGQPAGGLLALPAAGLRLAAALTARPSLLLRRGGGWVLELGRVGLGSSTATPPDDEVAADPVRRRLAQVQLVTTDALSGLLDDAAADGSPLPPQDADRLRALLLGPTGAGAPERPSGSADPGADSDPVPVPDGPGPDAARRVFTAPGPGDPGVPFDTGARDARGGPVAGRDVAATPGAVVLRTPVFELLQYLPVTERVHDAPVLVVPPLIHRYWLADLAPGYSLVEHLLGRGLQVFALSWRPAGPADAGRDLDAHAAAVLDALEACTRIARAPRVSLLGVRTGGLLAAAVQAHQAAIGLDDRVAGVGYLATVLDQSDALPGFRPDPAVTRAAAEQAARDGVLDGPTAVSAWTWRRGTDRVLPWAVPDTTGGAVSGRAARAIRAWAADLLPLPAALHTDLAALADSTFGSDDDDSGGVRVLGTPVRPAELRRDGYLVAAADDPVQPWTGGHRTARMLGGSCRLVLAPGDQAGALIAPPRAGGSFRAASCGTGDGDPQAWLAAASRIEGSWWEDLAGWLIERSGTLRDAPPELGGRRLRPLFPAPGTYLGAGDGHSHTPEDPAGAYARP</sequence>
<reference evidence="5 6" key="1">
    <citation type="submission" date="2016-09" db="EMBL/GenBank/DDBJ databases">
        <title>Pseudonocardia autotrophica DSM535, a candidate organism with high potential of specific P450 cytochromes.</title>
        <authorList>
            <person name="Grumaz C."/>
            <person name="Vainshtein Y."/>
            <person name="Kirstahler P."/>
            <person name="Sohn K."/>
        </authorList>
    </citation>
    <scope>NUCLEOTIDE SEQUENCE [LARGE SCALE GENOMIC DNA]</scope>
    <source>
        <strain evidence="5 6">DSM 535</strain>
    </source>
</reference>
<feature type="region of interest" description="Disordered" evidence="3">
    <location>
        <begin position="560"/>
        <end position="582"/>
    </location>
</feature>
<evidence type="ECO:0000256" key="3">
    <source>
        <dbReference type="SAM" id="MobiDB-lite"/>
    </source>
</evidence>
<feature type="compositionally biased region" description="Low complexity" evidence="3">
    <location>
        <begin position="133"/>
        <end position="142"/>
    </location>
</feature>
<evidence type="ECO:0000259" key="4">
    <source>
        <dbReference type="Pfam" id="PF07167"/>
    </source>
</evidence>
<evidence type="ECO:0000313" key="5">
    <source>
        <dbReference type="EMBL" id="OSY42880.1"/>
    </source>
</evidence>
<dbReference type="AlphaFoldDB" id="A0A1Y2N5Y9"/>
<feature type="domain" description="Poly-beta-hydroxybutyrate polymerase N-terminal" evidence="4">
    <location>
        <begin position="184"/>
        <end position="242"/>
    </location>
</feature>
<dbReference type="EC" id="2.3.1.-" evidence="5"/>
<dbReference type="PANTHER" id="PTHR36837:SF5">
    <property type="entry name" value="POLY-3-HYDROXYBUTYRATE SYNTHASE"/>
    <property type="match status" value="1"/>
</dbReference>
<evidence type="ECO:0000313" key="6">
    <source>
        <dbReference type="Proteomes" id="UP000194360"/>
    </source>
</evidence>
<dbReference type="InterPro" id="IPR029058">
    <property type="entry name" value="AB_hydrolase_fold"/>
</dbReference>
<keyword evidence="2 5" id="KW-0012">Acyltransferase</keyword>
<proteinExistence type="predicted"/>
<evidence type="ECO:0000256" key="2">
    <source>
        <dbReference type="ARBA" id="ARBA00023315"/>
    </source>
</evidence>
<protein>
    <submittedName>
        <fullName evidence="5">Poly-beta-hydroxybutyrate polymerase</fullName>
        <ecNumber evidence="5">2.3.1.-</ecNumber>
    </submittedName>
</protein>
<evidence type="ECO:0000256" key="1">
    <source>
        <dbReference type="ARBA" id="ARBA00022679"/>
    </source>
</evidence>
<keyword evidence="6" id="KW-1185">Reference proteome</keyword>
<dbReference type="Pfam" id="PF07167">
    <property type="entry name" value="PhaC_N"/>
    <property type="match status" value="1"/>
</dbReference>
<feature type="region of interest" description="Disordered" evidence="3">
    <location>
        <begin position="120"/>
        <end position="186"/>
    </location>
</feature>
<dbReference type="SUPFAM" id="SSF53474">
    <property type="entry name" value="alpha/beta-Hydrolases"/>
    <property type="match status" value="1"/>
</dbReference>
<dbReference type="InterPro" id="IPR051321">
    <property type="entry name" value="PHA/PHB_synthase"/>
</dbReference>
<dbReference type="PANTHER" id="PTHR36837">
    <property type="entry name" value="POLY(3-HYDROXYALKANOATE) POLYMERASE SUBUNIT PHAC"/>
    <property type="match status" value="1"/>
</dbReference>
<accession>A0A1Y2N5Y9</accession>
<dbReference type="GO" id="GO:0016746">
    <property type="term" value="F:acyltransferase activity"/>
    <property type="evidence" value="ECO:0007669"/>
    <property type="project" value="UniProtKB-KW"/>
</dbReference>
<keyword evidence="1 5" id="KW-0808">Transferase</keyword>
<organism evidence="5 6">
    <name type="scientific">Pseudonocardia autotrophica</name>
    <name type="common">Amycolata autotrophica</name>
    <name type="synonym">Nocardia autotrophica</name>
    <dbReference type="NCBI Taxonomy" id="2074"/>
    <lineage>
        <taxon>Bacteria</taxon>
        <taxon>Bacillati</taxon>
        <taxon>Actinomycetota</taxon>
        <taxon>Actinomycetes</taxon>
        <taxon>Pseudonocardiales</taxon>
        <taxon>Pseudonocardiaceae</taxon>
        <taxon>Pseudonocardia</taxon>
    </lineage>
</organism>
<name>A0A1Y2N5Y9_PSEAH</name>
<dbReference type="Proteomes" id="UP000194360">
    <property type="component" value="Unassembled WGS sequence"/>
</dbReference>
<dbReference type="GO" id="GO:0042619">
    <property type="term" value="P:poly-hydroxybutyrate biosynthetic process"/>
    <property type="evidence" value="ECO:0007669"/>
    <property type="project" value="InterPro"/>
</dbReference>
<dbReference type="EMBL" id="MIGB01000004">
    <property type="protein sequence ID" value="OSY42880.1"/>
    <property type="molecule type" value="Genomic_DNA"/>
</dbReference>
<dbReference type="InterPro" id="IPR010941">
    <property type="entry name" value="PhaC_N"/>
</dbReference>
<gene>
    <name evidence="5" type="primary">phbC_1</name>
    <name evidence="5" type="ORF">BG845_01122</name>
</gene>